<accession>A0A9X0SPE1</accession>
<gene>
    <name evidence="1" type="ORF">AT268_31895</name>
</gene>
<organism evidence="1 2">
    <name type="scientific">Bacillus cereus</name>
    <dbReference type="NCBI Taxonomy" id="1396"/>
    <lineage>
        <taxon>Bacteria</taxon>
        <taxon>Bacillati</taxon>
        <taxon>Bacillota</taxon>
        <taxon>Bacilli</taxon>
        <taxon>Bacillales</taxon>
        <taxon>Bacillaceae</taxon>
        <taxon>Bacillus</taxon>
        <taxon>Bacillus cereus group</taxon>
    </lineage>
</organism>
<dbReference type="AlphaFoldDB" id="A0A9X0SPE1"/>
<sequence length="78" mass="9209">MMMVLIKHEMDTVARKVSLNDAFLEALELSESRTSEIEKQEDDLLQYLKKHPQFIHKIEDGYKIQVLIGWNYEVKTQA</sequence>
<evidence type="ECO:0000313" key="1">
    <source>
        <dbReference type="EMBL" id="KXY51107.1"/>
    </source>
</evidence>
<dbReference type="EMBL" id="LOMO01000001">
    <property type="protein sequence ID" value="KXY51107.1"/>
    <property type="molecule type" value="Genomic_DNA"/>
</dbReference>
<reference evidence="1 2" key="1">
    <citation type="submission" date="2015-12" db="EMBL/GenBank/DDBJ databases">
        <title>Bacillus cereus Group isolate.</title>
        <authorList>
            <person name="Kovac J."/>
        </authorList>
    </citation>
    <scope>NUCLEOTIDE SEQUENCE [LARGE SCALE GENOMIC DNA]</scope>
    <source>
        <strain evidence="1 2">FSL K6-0073</strain>
    </source>
</reference>
<evidence type="ECO:0000313" key="2">
    <source>
        <dbReference type="Proteomes" id="UP000075476"/>
    </source>
</evidence>
<protein>
    <submittedName>
        <fullName evidence="1">Uncharacterized protein</fullName>
    </submittedName>
</protein>
<dbReference type="Proteomes" id="UP000075476">
    <property type="component" value="Unassembled WGS sequence"/>
</dbReference>
<comment type="caution">
    <text evidence="1">The sequence shown here is derived from an EMBL/GenBank/DDBJ whole genome shotgun (WGS) entry which is preliminary data.</text>
</comment>
<dbReference type="RefSeq" id="WP_061662446.1">
    <property type="nucleotide sequence ID" value="NZ_LOMO01000001.1"/>
</dbReference>
<name>A0A9X0SPE1_BACCE</name>
<proteinExistence type="predicted"/>